<protein>
    <submittedName>
        <fullName evidence="1">Alba domain-containing protein</fullName>
    </submittedName>
</protein>
<name>A0ACB9YEQ2_PLABR</name>
<reference evidence="1" key="1">
    <citation type="submission" date="2022-06" db="EMBL/GenBank/DDBJ databases">
        <title>The First Complete Genome of the Simian Malaria Parasite Plasmodium brasilianum.</title>
        <authorList>
            <person name="Bajic M."/>
            <person name="Ravishankar S."/>
        </authorList>
    </citation>
    <scope>NUCLEOTIDE SEQUENCE</scope>
    <source>
        <strain evidence="1">Bolivian I</strain>
    </source>
</reference>
<keyword evidence="2" id="KW-1185">Reference proteome</keyword>
<evidence type="ECO:0000313" key="1">
    <source>
        <dbReference type="EMBL" id="KAI4840378.1"/>
    </source>
</evidence>
<accession>A0ACB9YEQ2</accession>
<dbReference type="EMBL" id="CM043772">
    <property type="protein sequence ID" value="KAI4840378.1"/>
    <property type="molecule type" value="Genomic_DNA"/>
</dbReference>
<evidence type="ECO:0000313" key="2">
    <source>
        <dbReference type="Proteomes" id="UP001056978"/>
    </source>
</evidence>
<comment type="caution">
    <text evidence="1">The sequence shown here is derived from an EMBL/GenBank/DDBJ whole genome shotgun (WGS) entry which is preliminary data.</text>
</comment>
<proteinExistence type="predicted"/>
<gene>
    <name evidence="1" type="ORF">MKS88_001099</name>
</gene>
<organism evidence="1 2">
    <name type="scientific">Plasmodium brasilianum</name>
    <dbReference type="NCBI Taxonomy" id="5824"/>
    <lineage>
        <taxon>Eukaryota</taxon>
        <taxon>Sar</taxon>
        <taxon>Alveolata</taxon>
        <taxon>Apicomplexa</taxon>
        <taxon>Aconoidasida</taxon>
        <taxon>Haemosporida</taxon>
        <taxon>Plasmodiidae</taxon>
        <taxon>Plasmodium</taxon>
        <taxon>Plasmodium (Plasmodium)</taxon>
    </lineage>
</organism>
<dbReference type="Proteomes" id="UP001056978">
    <property type="component" value="Chromosome 4"/>
</dbReference>
<sequence length="286" mass="33269">MTKKKIKLLSKNIQKRKNIIKEQPKKEKYYQRTAKKKGFIKLSRWLRRNRKRTINSQVCLWVDARKKKKKKEVTIETIQKEYSPVLRKKKTDIYIASNKPINIYYQQILKTLNSKTKKVEHLIEGDIKKVNSCAIPSNDQICIYAVGTNILRASYLVQDIVNFYYNFLHNIRNGANVNVPNVNSAYVNVPNVNSANVNISNKGKRKKSVDVTSHIDIKVNSKTLLMNDNVITNKFSIKEDFSDDDYDDVINFAKQPYNPTLHKYIERSKERRVTVVAISIKKKSGS</sequence>